<sequence length="520" mass="55622">MSTTTQWTFITTWTYPDPTNAAVNTSSTLSQLYTLTLTNPDVFHTSISTNVGTSPTVVTVDFTPSPSAAPPPTLPSSISSTPSPGEPSSPANPSAATTPNPTAAGPPTPTSTTIIASTSVTEVTSVLTGTTLITIPTTIPTQAPTSINISPPTQTPSNGSLPPLAVTGIGIGAGVGGGLLALLAILILFYLYRRRRRQPPHRWTEDPAAAEMMSVSTAMAPIPERKASTIDRQTTTTSTGIELLPPLSDYQLAGVFVDLRKKIRSHVEMFYAADVQAMSPKPNGRDASLARLSSVLDEEAPLDAGAMDALLQETRTRLGAIRMLIAWMILRNVEVSAPLERTLLPSELVRVVEKVEAQDSQQGDGMGCRISTGSIRLISMPDLSLAHSQTRHTTASLLSPIYHTSLSASSSHELDVRDTRRPNIDKLTNVLAQILQPYVKAGLGRQRAKDLEMLISFGAQFGYTLFSQPTTWRFDWGGGQGETDEVVVFPALVKIGDDRGQRLKRDIVVEGAEVLTFGAR</sequence>
<protein>
    <submittedName>
        <fullName evidence="7">Uncharacterized protein</fullName>
    </submittedName>
</protein>
<organism evidence="7 8">
    <name type="scientific">Zasmidium cellare</name>
    <name type="common">Wine cellar mold</name>
    <name type="synonym">Racodium cellare</name>
    <dbReference type="NCBI Taxonomy" id="395010"/>
    <lineage>
        <taxon>Eukaryota</taxon>
        <taxon>Fungi</taxon>
        <taxon>Dikarya</taxon>
        <taxon>Ascomycota</taxon>
        <taxon>Pezizomycotina</taxon>
        <taxon>Dothideomycetes</taxon>
        <taxon>Dothideomycetidae</taxon>
        <taxon>Mycosphaerellales</taxon>
        <taxon>Mycosphaerellaceae</taxon>
        <taxon>Zasmidium</taxon>
    </lineage>
</organism>
<proteinExistence type="predicted"/>
<evidence type="ECO:0000256" key="2">
    <source>
        <dbReference type="ARBA" id="ARBA00022692"/>
    </source>
</evidence>
<keyword evidence="3 6" id="KW-1133">Transmembrane helix</keyword>
<evidence type="ECO:0000313" key="7">
    <source>
        <dbReference type="EMBL" id="KAK4494300.1"/>
    </source>
</evidence>
<evidence type="ECO:0000256" key="3">
    <source>
        <dbReference type="ARBA" id="ARBA00022989"/>
    </source>
</evidence>
<accession>A0ABR0DYT5</accession>
<name>A0ABR0DYT5_ZASCE</name>
<keyword evidence="8" id="KW-1185">Reference proteome</keyword>
<evidence type="ECO:0000313" key="8">
    <source>
        <dbReference type="Proteomes" id="UP001305779"/>
    </source>
</evidence>
<feature type="transmembrane region" description="Helical" evidence="6">
    <location>
        <begin position="164"/>
        <end position="192"/>
    </location>
</feature>
<feature type="compositionally biased region" description="Low complexity" evidence="5">
    <location>
        <begin position="75"/>
        <end position="103"/>
    </location>
</feature>
<reference evidence="7 8" key="1">
    <citation type="journal article" date="2023" name="G3 (Bethesda)">
        <title>A chromosome-level genome assembly of Zasmidium syzygii isolated from banana leaves.</title>
        <authorList>
            <person name="van Westerhoven A.C."/>
            <person name="Mehrabi R."/>
            <person name="Talebi R."/>
            <person name="Steentjes M.B.F."/>
            <person name="Corcolon B."/>
            <person name="Chong P.A."/>
            <person name="Kema G.H.J."/>
            <person name="Seidl M.F."/>
        </authorList>
    </citation>
    <scope>NUCLEOTIDE SEQUENCE [LARGE SCALE GENOMIC DNA]</scope>
    <source>
        <strain evidence="7 8">P124</strain>
    </source>
</reference>
<keyword evidence="4 6" id="KW-0472">Membrane</keyword>
<evidence type="ECO:0000256" key="6">
    <source>
        <dbReference type="SAM" id="Phobius"/>
    </source>
</evidence>
<comment type="caution">
    <text evidence="7">The sequence shown here is derived from an EMBL/GenBank/DDBJ whole genome shotgun (WGS) entry which is preliminary data.</text>
</comment>
<dbReference type="InterPro" id="IPR051694">
    <property type="entry name" value="Immunoregulatory_rcpt-like"/>
</dbReference>
<dbReference type="PANTHER" id="PTHR15549:SF30">
    <property type="entry name" value="MID2 DOMAIN-CONTAINING PROTEIN"/>
    <property type="match status" value="1"/>
</dbReference>
<feature type="region of interest" description="Disordered" evidence="5">
    <location>
        <begin position="62"/>
        <end position="113"/>
    </location>
</feature>
<comment type="subcellular location">
    <subcellularLocation>
        <location evidence="1">Membrane</location>
        <topology evidence="1">Single-pass membrane protein</topology>
    </subcellularLocation>
</comment>
<gene>
    <name evidence="7" type="ORF">PRZ48_014598</name>
</gene>
<evidence type="ECO:0000256" key="4">
    <source>
        <dbReference type="ARBA" id="ARBA00023136"/>
    </source>
</evidence>
<evidence type="ECO:0000256" key="1">
    <source>
        <dbReference type="ARBA" id="ARBA00004167"/>
    </source>
</evidence>
<evidence type="ECO:0000256" key="5">
    <source>
        <dbReference type="SAM" id="MobiDB-lite"/>
    </source>
</evidence>
<keyword evidence="2 6" id="KW-0812">Transmembrane</keyword>
<dbReference type="EMBL" id="JAXOVC010000014">
    <property type="protein sequence ID" value="KAK4494300.1"/>
    <property type="molecule type" value="Genomic_DNA"/>
</dbReference>
<dbReference type="PANTHER" id="PTHR15549">
    <property type="entry name" value="PAIRED IMMUNOGLOBULIN-LIKE TYPE 2 RECEPTOR"/>
    <property type="match status" value="1"/>
</dbReference>
<dbReference type="Proteomes" id="UP001305779">
    <property type="component" value="Unassembled WGS sequence"/>
</dbReference>